<dbReference type="PROSITE" id="PS50850">
    <property type="entry name" value="MFS"/>
    <property type="match status" value="1"/>
</dbReference>
<evidence type="ECO:0000259" key="8">
    <source>
        <dbReference type="PROSITE" id="PS50850"/>
    </source>
</evidence>
<dbReference type="InterPro" id="IPR036259">
    <property type="entry name" value="MFS_trans_sf"/>
</dbReference>
<comment type="subcellular location">
    <subcellularLocation>
        <location evidence="1">Membrane</location>
        <topology evidence="1">Multi-pass membrane protein</topology>
    </subcellularLocation>
</comment>
<evidence type="ECO:0000256" key="3">
    <source>
        <dbReference type="ARBA" id="ARBA00022989"/>
    </source>
</evidence>
<dbReference type="EMBL" id="JFFI01002419">
    <property type="protein sequence ID" value="KXH34238.1"/>
    <property type="molecule type" value="Genomic_DNA"/>
</dbReference>
<feature type="transmembrane region" description="Helical" evidence="7">
    <location>
        <begin position="847"/>
        <end position="866"/>
    </location>
</feature>
<reference evidence="9 10" key="1">
    <citation type="submission" date="2014-02" db="EMBL/GenBank/DDBJ databases">
        <title>The genome sequence of Colletotrichum salicis CBS 607.94.</title>
        <authorList>
            <person name="Baroncelli R."/>
            <person name="Thon M.R."/>
        </authorList>
    </citation>
    <scope>NUCLEOTIDE SEQUENCE [LARGE SCALE GENOMIC DNA]</scope>
    <source>
        <strain evidence="9 10">CBS 607.94</strain>
    </source>
</reference>
<gene>
    <name evidence="9" type="ORF">CSAL01_07104</name>
</gene>
<dbReference type="SUPFAM" id="SSF56235">
    <property type="entry name" value="N-terminal nucleophile aminohydrolases (Ntn hydrolases)"/>
    <property type="match status" value="1"/>
</dbReference>
<keyword evidence="10" id="KW-1185">Reference proteome</keyword>
<dbReference type="AlphaFoldDB" id="A0A135SE99"/>
<proteinExistence type="predicted"/>
<dbReference type="InterPro" id="IPR000246">
    <property type="entry name" value="Peptidase_T2"/>
</dbReference>
<evidence type="ECO:0000256" key="4">
    <source>
        <dbReference type="ARBA" id="ARBA00023136"/>
    </source>
</evidence>
<feature type="transmembrane region" description="Helical" evidence="7">
    <location>
        <begin position="777"/>
        <end position="794"/>
    </location>
</feature>
<feature type="transmembrane region" description="Helical" evidence="7">
    <location>
        <begin position="917"/>
        <end position="938"/>
    </location>
</feature>
<feature type="transmembrane region" description="Helical" evidence="7">
    <location>
        <begin position="635"/>
        <end position="658"/>
    </location>
</feature>
<dbReference type="GO" id="GO:0015174">
    <property type="term" value="F:basic amino acid transmembrane transporter activity"/>
    <property type="evidence" value="ECO:0007669"/>
    <property type="project" value="TreeGrafter"/>
</dbReference>
<dbReference type="OrthoDB" id="5238644at2759"/>
<feature type="transmembrane region" description="Helical" evidence="7">
    <location>
        <begin position="570"/>
        <end position="591"/>
    </location>
</feature>
<feature type="transmembrane region" description="Helical" evidence="7">
    <location>
        <begin position="978"/>
        <end position="1001"/>
    </location>
</feature>
<dbReference type="GO" id="GO:0000329">
    <property type="term" value="C:fungal-type vacuole membrane"/>
    <property type="evidence" value="ECO:0007669"/>
    <property type="project" value="TreeGrafter"/>
</dbReference>
<feature type="site" description="Cleavage; by autolysis" evidence="6">
    <location>
        <begin position="186"/>
        <end position="187"/>
    </location>
</feature>
<dbReference type="Gene3D" id="3.60.20.30">
    <property type="entry name" value="(Glycosyl)asparaginase"/>
    <property type="match status" value="1"/>
</dbReference>
<evidence type="ECO:0000256" key="5">
    <source>
        <dbReference type="PIRSR" id="PIRSR600246-1"/>
    </source>
</evidence>
<dbReference type="InterPro" id="IPR011701">
    <property type="entry name" value="MFS"/>
</dbReference>
<keyword evidence="3 7" id="KW-1133">Transmembrane helix</keyword>
<dbReference type="Gene3D" id="1.20.1250.20">
    <property type="entry name" value="MFS general substrate transporter like domains"/>
    <property type="match status" value="1"/>
</dbReference>
<dbReference type="PANTHER" id="PTHR23501">
    <property type="entry name" value="MAJOR FACILITATOR SUPERFAMILY"/>
    <property type="match status" value="1"/>
</dbReference>
<evidence type="ECO:0000256" key="7">
    <source>
        <dbReference type="SAM" id="Phobius"/>
    </source>
</evidence>
<dbReference type="SUPFAM" id="SSF103473">
    <property type="entry name" value="MFS general substrate transporter"/>
    <property type="match status" value="1"/>
</dbReference>
<dbReference type="InterPro" id="IPR029055">
    <property type="entry name" value="Ntn_hydrolases_N"/>
</dbReference>
<feature type="transmembrane region" description="Helical" evidence="7">
    <location>
        <begin position="664"/>
        <end position="680"/>
    </location>
</feature>
<feature type="domain" description="Major facilitator superfamily (MFS) profile" evidence="8">
    <location>
        <begin position="507"/>
        <end position="1005"/>
    </location>
</feature>
<evidence type="ECO:0000313" key="10">
    <source>
        <dbReference type="Proteomes" id="UP000070121"/>
    </source>
</evidence>
<dbReference type="InterPro" id="IPR020846">
    <property type="entry name" value="MFS_dom"/>
</dbReference>
<feature type="transmembrane region" description="Helical" evidence="7">
    <location>
        <begin position="738"/>
        <end position="756"/>
    </location>
</feature>
<keyword evidence="4 7" id="KW-0472">Membrane</keyword>
<comment type="caution">
    <text evidence="9">The sequence shown here is derived from an EMBL/GenBank/DDBJ whole genome shotgun (WGS) entry which is preliminary data.</text>
</comment>
<feature type="transmembrane region" description="Helical" evidence="7">
    <location>
        <begin position="544"/>
        <end position="563"/>
    </location>
</feature>
<feature type="transmembrane region" description="Helical" evidence="7">
    <location>
        <begin position="814"/>
        <end position="835"/>
    </location>
</feature>
<feature type="transmembrane region" description="Helical" evidence="7">
    <location>
        <begin position="597"/>
        <end position="623"/>
    </location>
</feature>
<keyword evidence="2 7" id="KW-0812">Transmembrane</keyword>
<evidence type="ECO:0000313" key="9">
    <source>
        <dbReference type="EMBL" id="KXH34238.1"/>
    </source>
</evidence>
<evidence type="ECO:0000256" key="1">
    <source>
        <dbReference type="ARBA" id="ARBA00004141"/>
    </source>
</evidence>
<name>A0A135SE99_9PEZI</name>
<sequence>MDSPFGIVLHGGASESWIGDDVSYATTKAFLKNLVEKAEERLRAGSRAIDVATEVVAELEDFPEFNAGKGAAVNRDGVHEVRIRLSHNTANIKLIINNLKLEAGIINGKTATYRAAACLQKTKNPIKLGRAMLDSVDTTMPVFIVGEGADQLACRLGLDMVDNSFFTTQRRMDYWRKNKTEVLEHGTVGAVVLDSHGHLAAANSTGGMMFKQAGRLGDTAILGAGLYADQQIAVACSGGGEAILTSMLASRVANLYHSGLKLETAVDKAMWDASGLCPSLSCGVIAITTDGMRTEQCNSRLFTIGSSGSTYGFKYGLIGCTMPVTAALCCYEDALVRIGVSKHPTRQYQLTFCLKEASLITMDRKQVEDLFESLRRASKALLSLGGTDKVAMMTFAGGKGGHLFAIRGTGSMSPTLNDSKQSGNPPFRAHIEIEKTAKALLQVGDFYKLPVPRSYSEFLLASAVEFRAIIAGLWGALSRGLRVALQTPLHWVIDADSFPDDLILLCFTHTILVSNFVTAVDSGLSSSSHLAIASHFDKTKVSTWPVNAFLVCSITVQPLYATLSNCIGRRIIYTSTAFLFLVGSCLAAFTTSWTGLILARGVCGLAVAGLMTMGSIVLTDIVGLKNRGHYQSLNYINYGAGSALGSISGGAIVEYFGWSYVYRLQLPFCLLSAVMVYLWIPSNIENSYREPLSQGKICLTNLLQTYDWRGSLLLMISLLCLVFVLGTGGNVLPWTNPLILTASALFGVVFYVLLRVEAKAPYPVLPPLMIQFPYRNIMGSALMFSMINYCVMYNTPFFFQAVRLESAGEASAHVVIPSIAFTAMSAVAGTTIAKLRTPRPTLRVSQVLLLVGALGLVAMATALPATKASNSLYSLCLIMPSLGVGMMAPSALLTLLSLGGQHDHAAMNGGFIMMRSLGVFIATSLSTTIIQNVSQVVLKTMSLDEETAEKVEATRLNIDNLRDLSGDMQSKVMQAYQLGFVVLFSVLLVCSMGIVLAFSWVPEGRLDRLSNRAEDSDAVVEMVDHLDDEETDDGL</sequence>
<feature type="active site" description="Nucleophile" evidence="5">
    <location>
        <position position="187"/>
    </location>
</feature>
<dbReference type="Pfam" id="PF07690">
    <property type="entry name" value="MFS_1"/>
    <property type="match status" value="1"/>
</dbReference>
<dbReference type="Pfam" id="PF01112">
    <property type="entry name" value="Asparaginase_2"/>
    <property type="match status" value="2"/>
</dbReference>
<feature type="transmembrane region" description="Helical" evidence="7">
    <location>
        <begin position="712"/>
        <end position="732"/>
    </location>
</feature>
<dbReference type="Proteomes" id="UP000070121">
    <property type="component" value="Unassembled WGS sequence"/>
</dbReference>
<dbReference type="PANTHER" id="PTHR23501:SF67">
    <property type="entry name" value="MFS MULTIDRUG EFFLUX TRANSPORTER (EUROFUNG)"/>
    <property type="match status" value="1"/>
</dbReference>
<feature type="transmembrane region" description="Helical" evidence="7">
    <location>
        <begin position="872"/>
        <end position="896"/>
    </location>
</feature>
<evidence type="ECO:0000256" key="6">
    <source>
        <dbReference type="PIRSR" id="PIRSR600246-3"/>
    </source>
</evidence>
<accession>A0A135SE99</accession>
<protein>
    <submittedName>
        <fullName evidence="9">Multidrug resistance protein fnx1</fullName>
    </submittedName>
</protein>
<evidence type="ECO:0000256" key="2">
    <source>
        <dbReference type="ARBA" id="ARBA00022692"/>
    </source>
</evidence>
<dbReference type="GO" id="GO:0016787">
    <property type="term" value="F:hydrolase activity"/>
    <property type="evidence" value="ECO:0007669"/>
    <property type="project" value="InterPro"/>
</dbReference>
<organism evidence="9 10">
    <name type="scientific">Colletotrichum salicis</name>
    <dbReference type="NCBI Taxonomy" id="1209931"/>
    <lineage>
        <taxon>Eukaryota</taxon>
        <taxon>Fungi</taxon>
        <taxon>Dikarya</taxon>
        <taxon>Ascomycota</taxon>
        <taxon>Pezizomycotina</taxon>
        <taxon>Sordariomycetes</taxon>
        <taxon>Hypocreomycetidae</taxon>
        <taxon>Glomerellales</taxon>
        <taxon>Glomerellaceae</taxon>
        <taxon>Colletotrichum</taxon>
        <taxon>Colletotrichum acutatum species complex</taxon>
    </lineage>
</organism>